<sequence>MNRAPPFASPTPPVDLGSLRHNSRECCVAQSLQKTINLERPPPLSEAEGAPAGIPNDDTTPPPRDRRGGSFTIHLMGEEAQDYFGISLPRITPSIAARRLNRDLWRRNSLECCESFIVAKHIRSGGTNHCDHLNRSTTLLVQIHYQSTS</sequence>
<keyword evidence="3" id="KW-1185">Reference proteome</keyword>
<evidence type="ECO:0000313" key="3">
    <source>
        <dbReference type="Proteomes" id="UP001054837"/>
    </source>
</evidence>
<organism evidence="2 3">
    <name type="scientific">Caerostris darwini</name>
    <dbReference type="NCBI Taxonomy" id="1538125"/>
    <lineage>
        <taxon>Eukaryota</taxon>
        <taxon>Metazoa</taxon>
        <taxon>Ecdysozoa</taxon>
        <taxon>Arthropoda</taxon>
        <taxon>Chelicerata</taxon>
        <taxon>Arachnida</taxon>
        <taxon>Araneae</taxon>
        <taxon>Araneomorphae</taxon>
        <taxon>Entelegynae</taxon>
        <taxon>Araneoidea</taxon>
        <taxon>Araneidae</taxon>
        <taxon>Caerostris</taxon>
    </lineage>
</organism>
<dbReference type="Proteomes" id="UP001054837">
    <property type="component" value="Unassembled WGS sequence"/>
</dbReference>
<gene>
    <name evidence="2" type="ORF">CDAR_598261</name>
</gene>
<dbReference type="EMBL" id="BPLQ01004659">
    <property type="protein sequence ID" value="GIY09584.1"/>
    <property type="molecule type" value="Genomic_DNA"/>
</dbReference>
<comment type="caution">
    <text evidence="2">The sequence shown here is derived from an EMBL/GenBank/DDBJ whole genome shotgun (WGS) entry which is preliminary data.</text>
</comment>
<name>A0AAV4QL76_9ARAC</name>
<evidence type="ECO:0000256" key="1">
    <source>
        <dbReference type="SAM" id="MobiDB-lite"/>
    </source>
</evidence>
<accession>A0AAV4QL76</accession>
<dbReference type="AlphaFoldDB" id="A0AAV4QL76"/>
<proteinExistence type="predicted"/>
<evidence type="ECO:0000313" key="2">
    <source>
        <dbReference type="EMBL" id="GIY09584.1"/>
    </source>
</evidence>
<protein>
    <submittedName>
        <fullName evidence="2">Uncharacterized protein</fullName>
    </submittedName>
</protein>
<reference evidence="2 3" key="1">
    <citation type="submission" date="2021-06" db="EMBL/GenBank/DDBJ databases">
        <title>Caerostris darwini draft genome.</title>
        <authorList>
            <person name="Kono N."/>
            <person name="Arakawa K."/>
        </authorList>
    </citation>
    <scope>NUCLEOTIDE SEQUENCE [LARGE SCALE GENOMIC DNA]</scope>
</reference>
<feature type="region of interest" description="Disordered" evidence="1">
    <location>
        <begin position="37"/>
        <end position="69"/>
    </location>
</feature>